<proteinExistence type="inferred from homology"/>
<evidence type="ECO:0000256" key="1">
    <source>
        <dbReference type="ARBA" id="ARBA00004389"/>
    </source>
</evidence>
<evidence type="ECO:0000256" key="3">
    <source>
        <dbReference type="ARBA" id="ARBA00022692"/>
    </source>
</evidence>
<dbReference type="GO" id="GO:0005789">
    <property type="term" value="C:endoplasmic reticulum membrane"/>
    <property type="evidence" value="ECO:0007669"/>
    <property type="project" value="UniProtKB-SubCell"/>
</dbReference>
<keyword evidence="6 7" id="KW-0472">Membrane</keyword>
<dbReference type="Pfam" id="PF06624">
    <property type="entry name" value="RAMP4"/>
    <property type="match status" value="1"/>
</dbReference>
<evidence type="ECO:0000256" key="5">
    <source>
        <dbReference type="ARBA" id="ARBA00022989"/>
    </source>
</evidence>
<dbReference type="EMBL" id="QGKX02001521">
    <property type="protein sequence ID" value="KAF3509038.1"/>
    <property type="molecule type" value="Genomic_DNA"/>
</dbReference>
<feature type="transmembrane region" description="Helical" evidence="7">
    <location>
        <begin position="76"/>
        <end position="102"/>
    </location>
</feature>
<protein>
    <submittedName>
        <fullName evidence="8">Uncharacterized protein</fullName>
    </submittedName>
</protein>
<keyword evidence="4" id="KW-0256">Endoplasmic reticulum</keyword>
<evidence type="ECO:0000313" key="8">
    <source>
        <dbReference type="EMBL" id="KAF3509038.1"/>
    </source>
</evidence>
<keyword evidence="3 7" id="KW-0812">Transmembrane</keyword>
<dbReference type="Proteomes" id="UP000712600">
    <property type="component" value="Unassembled WGS sequence"/>
</dbReference>
<dbReference type="PANTHER" id="PTHR34781:SF2">
    <property type="entry name" value="TRANSMEMBRANE PROTEIN"/>
    <property type="match status" value="1"/>
</dbReference>
<evidence type="ECO:0000256" key="2">
    <source>
        <dbReference type="ARBA" id="ARBA00005500"/>
    </source>
</evidence>
<evidence type="ECO:0000256" key="7">
    <source>
        <dbReference type="SAM" id="Phobius"/>
    </source>
</evidence>
<evidence type="ECO:0000256" key="4">
    <source>
        <dbReference type="ARBA" id="ARBA00022824"/>
    </source>
</evidence>
<evidence type="ECO:0000313" key="9">
    <source>
        <dbReference type="Proteomes" id="UP000712600"/>
    </source>
</evidence>
<gene>
    <name evidence="8" type="ORF">F2Q69_00008085</name>
</gene>
<feature type="transmembrane region" description="Helical" evidence="7">
    <location>
        <begin position="49"/>
        <end position="70"/>
    </location>
</feature>
<name>A0A8S9NVM7_BRACR</name>
<comment type="caution">
    <text evidence="8">The sequence shown here is derived from an EMBL/GenBank/DDBJ whole genome shotgun (WGS) entry which is preliminary data.</text>
</comment>
<dbReference type="PANTHER" id="PTHR34781">
    <property type="entry name" value="TRANSMEMBRANE PROTEIN"/>
    <property type="match status" value="1"/>
</dbReference>
<keyword evidence="5 7" id="KW-1133">Transmembrane helix</keyword>
<comment type="subcellular location">
    <subcellularLocation>
        <location evidence="1">Endoplasmic reticulum membrane</location>
        <topology evidence="1">Single-pass membrane protein</topology>
    </subcellularLocation>
</comment>
<sequence>MRSQRDQDSRAFYDLSALVLSLLRSPPMPISLPDHFPDSPMMRSRSPSMAHISPSGFASLLLGISVALMLCGSVTFFIGFLLLPWVLALIVVLYVAGIVSAISMAGRSILSYVLTPPPSFSSRKGISGADHGQPRIVKYGMKLHTPNFNRNDLVSSEDVEVPSRANEKLLDEKRNREAAACVDLAELESVLLASELEITGDEDEHTAGGTRGLAIDGGDVVLALLEGEAGELGDDVLRALDLLPFEGQHRSFLTTSKRLADRKIEKFDKNITKRGFVPETTTKKGKDYPVGPILLGFFVFVVIGSSLFQIIRTATSGGMA</sequence>
<accession>A0A8S9NVM7</accession>
<evidence type="ECO:0000256" key="6">
    <source>
        <dbReference type="ARBA" id="ARBA00023136"/>
    </source>
</evidence>
<feature type="transmembrane region" description="Helical" evidence="7">
    <location>
        <begin position="293"/>
        <end position="311"/>
    </location>
</feature>
<dbReference type="AlphaFoldDB" id="A0A8S9NVM7"/>
<dbReference type="InterPro" id="IPR010580">
    <property type="entry name" value="ER_stress-assoc"/>
</dbReference>
<reference evidence="8" key="1">
    <citation type="submission" date="2019-12" db="EMBL/GenBank/DDBJ databases">
        <title>Genome sequencing and annotation of Brassica cretica.</title>
        <authorList>
            <person name="Studholme D.J."/>
            <person name="Sarris P."/>
        </authorList>
    </citation>
    <scope>NUCLEOTIDE SEQUENCE</scope>
    <source>
        <strain evidence="8">PFS-109/04</strain>
        <tissue evidence="8">Leaf</tissue>
    </source>
</reference>
<organism evidence="8 9">
    <name type="scientific">Brassica cretica</name>
    <name type="common">Mustard</name>
    <dbReference type="NCBI Taxonomy" id="69181"/>
    <lineage>
        <taxon>Eukaryota</taxon>
        <taxon>Viridiplantae</taxon>
        <taxon>Streptophyta</taxon>
        <taxon>Embryophyta</taxon>
        <taxon>Tracheophyta</taxon>
        <taxon>Spermatophyta</taxon>
        <taxon>Magnoliopsida</taxon>
        <taxon>eudicotyledons</taxon>
        <taxon>Gunneridae</taxon>
        <taxon>Pentapetalae</taxon>
        <taxon>rosids</taxon>
        <taxon>malvids</taxon>
        <taxon>Brassicales</taxon>
        <taxon>Brassicaceae</taxon>
        <taxon>Brassiceae</taxon>
        <taxon>Brassica</taxon>
    </lineage>
</organism>
<comment type="similarity">
    <text evidence="2">Belongs to the RAMP4 family.</text>
</comment>